<accession>H1Q550</accession>
<feature type="chain" id="PRO_5003552094" description="GLUG domain-containing protein" evidence="1">
    <location>
        <begin position="19"/>
        <end position="454"/>
    </location>
</feature>
<dbReference type="EMBL" id="AGWK01000059">
    <property type="protein sequence ID" value="EHO66028.1"/>
    <property type="molecule type" value="Genomic_DNA"/>
</dbReference>
<dbReference type="AlphaFoldDB" id="H1Q550"/>
<dbReference type="Proteomes" id="UP000016023">
    <property type="component" value="Unassembled WGS sequence"/>
</dbReference>
<dbReference type="HOGENOM" id="CLU_602504_0_0_10"/>
<dbReference type="RefSeq" id="WP_006953766.1">
    <property type="nucleotide sequence ID" value="NZ_JH594523.1"/>
</dbReference>
<dbReference type="Gene3D" id="2.160.20.110">
    <property type="match status" value="1"/>
</dbReference>
<organism evidence="2 3">
    <name type="scientific">Prevotella micans F0438</name>
    <dbReference type="NCBI Taxonomy" id="883158"/>
    <lineage>
        <taxon>Bacteria</taxon>
        <taxon>Pseudomonadati</taxon>
        <taxon>Bacteroidota</taxon>
        <taxon>Bacteroidia</taxon>
        <taxon>Bacteroidales</taxon>
        <taxon>Prevotellaceae</taxon>
        <taxon>Prevotella</taxon>
    </lineage>
</organism>
<evidence type="ECO:0000313" key="2">
    <source>
        <dbReference type="EMBL" id="EHO66028.1"/>
    </source>
</evidence>
<gene>
    <name evidence="2" type="ORF">HMPREF9140_02038</name>
</gene>
<proteinExistence type="predicted"/>
<comment type="caution">
    <text evidence="2">The sequence shown here is derived from an EMBL/GenBank/DDBJ whole genome shotgun (WGS) entry which is preliminary data.</text>
</comment>
<dbReference type="STRING" id="883158.HMPREF9140_02038"/>
<sequence>MKIIFTLAAILISGTIAAQTFTFSGGSGTEFDPYLISNHADLNALNTMTNKGQTINRYYLLTKDLTEPYDGLIGTEASFNGHFDGGAHCITLNIDRTWDRYPAGLFGTVTHGSIRNLAVDGKVRIFKGAAIVGNPSGEAVFENLVNYADVIATDKSVLSGVGGVLGNIVALKKDKSGVTVKNCANFGTISCEGSTVGGVIGYSGQQQGNILHNLANYGHVDAMTQITPFGSRRVGGVVGNPLFEDKVHGLANFGTISNDSISGCIGNASPTDFGELFYDSQYSPTCFTIPSQARSTSRIIGYALKGELSDSAWLFEEEMFPRPKMNGMELSLRVKLYATPVILDEADRLDNITHPFKVVMRNGVTWQSENGRVRIANDGQTTLVSAGTDTLVARLGKYSRRLPIKVNLPTGINDVQTSSESEYNTWFTLTGIKLSGAPSTKGVYIHRGRKILVK</sequence>
<keyword evidence="1" id="KW-0732">Signal</keyword>
<evidence type="ECO:0008006" key="4">
    <source>
        <dbReference type="Google" id="ProtNLM"/>
    </source>
</evidence>
<evidence type="ECO:0000256" key="1">
    <source>
        <dbReference type="SAM" id="SignalP"/>
    </source>
</evidence>
<evidence type="ECO:0000313" key="3">
    <source>
        <dbReference type="Proteomes" id="UP000016023"/>
    </source>
</evidence>
<protein>
    <recommendedName>
        <fullName evidence="4">GLUG domain-containing protein</fullName>
    </recommendedName>
</protein>
<feature type="signal peptide" evidence="1">
    <location>
        <begin position="1"/>
        <end position="18"/>
    </location>
</feature>
<keyword evidence="3" id="KW-1185">Reference proteome</keyword>
<dbReference type="PATRIC" id="fig|883158.3.peg.2040"/>
<reference evidence="2 3" key="1">
    <citation type="submission" date="2011-12" db="EMBL/GenBank/DDBJ databases">
        <title>The Genome Sequence of Prevotella micans F0438.</title>
        <authorList>
            <consortium name="The Broad Institute Genome Sequencing Platform"/>
            <person name="Earl A."/>
            <person name="Ward D."/>
            <person name="Feldgarden M."/>
            <person name="Gevers D."/>
            <person name="Izard J."/>
            <person name="Baranova O.V."/>
            <person name="Blanton J.M."/>
            <person name="Wade W.G."/>
            <person name="Dewhirst F.E."/>
            <person name="Young S.K."/>
            <person name="Zeng Q."/>
            <person name="Gargeya S."/>
            <person name="Fitzgerald M."/>
            <person name="Haas B."/>
            <person name="Abouelleil A."/>
            <person name="Alvarado L."/>
            <person name="Arachchi H.M."/>
            <person name="Berlin A."/>
            <person name="Chapman S.B."/>
            <person name="Gearin G."/>
            <person name="Goldberg J."/>
            <person name="Griggs A."/>
            <person name="Gujja S."/>
            <person name="Hansen M."/>
            <person name="Heiman D."/>
            <person name="Howarth C."/>
            <person name="Larimer J."/>
            <person name="Lui A."/>
            <person name="MacDonald P.J.P."/>
            <person name="McCowen C."/>
            <person name="Montmayeur A."/>
            <person name="Murphy C."/>
            <person name="Neiman D."/>
            <person name="Pearson M."/>
            <person name="Priest M."/>
            <person name="Roberts A."/>
            <person name="Saif S."/>
            <person name="Shea T."/>
            <person name="Sisk P."/>
            <person name="Stolte C."/>
            <person name="Sykes S."/>
            <person name="Wortman J."/>
            <person name="Nusbaum C."/>
            <person name="Birren B."/>
        </authorList>
    </citation>
    <scope>NUCLEOTIDE SEQUENCE [LARGE SCALE GENOMIC DNA]</scope>
    <source>
        <strain evidence="2 3">F0438</strain>
    </source>
</reference>
<name>H1Q550_9BACT</name>